<dbReference type="InterPro" id="IPR027417">
    <property type="entry name" value="P-loop_NTPase"/>
</dbReference>
<dbReference type="PROSITE" id="PS50893">
    <property type="entry name" value="ABC_TRANSPORTER_2"/>
    <property type="match status" value="1"/>
</dbReference>
<dbReference type="PANTHER" id="PTHR42788">
    <property type="entry name" value="TAURINE IMPORT ATP-BINDING PROTEIN-RELATED"/>
    <property type="match status" value="1"/>
</dbReference>
<sequence>MTDEAGGSKLLLELRGIDVRFKNNAANTLQGIDLSISAGESFGIVGPSGCGKSTLLRVIAGLLPENAGQRILHQPEIANPGRIAMVFQDARLLPWRTVLSNMAIPFELVNQPVNREKIEWLLNKTGISPADYEKYPTQLSGGMKMRVAVARSLVLDPELLLLDEPFAAVDDFLREQLNDELIGWQQEFGFATVLVTHHLGEAVFLSQKVKLMSAHPGQIVEEVTIPWTTRNEALRESSEYVSLVAEIKHRLRKKQ</sequence>
<evidence type="ECO:0000313" key="5">
    <source>
        <dbReference type="EMBL" id="TWT62466.1"/>
    </source>
</evidence>
<keyword evidence="1" id="KW-0813">Transport</keyword>
<keyword evidence="2" id="KW-0547">Nucleotide-binding</keyword>
<evidence type="ECO:0000313" key="6">
    <source>
        <dbReference type="Proteomes" id="UP000316095"/>
    </source>
</evidence>
<comment type="caution">
    <text evidence="5">The sequence shown here is derived from an EMBL/GenBank/DDBJ whole genome shotgun (WGS) entry which is preliminary data.</text>
</comment>
<dbReference type="InterPro" id="IPR003593">
    <property type="entry name" value="AAA+_ATPase"/>
</dbReference>
<gene>
    <name evidence="5" type="primary">tauB</name>
    <name evidence="5" type="ORF">Pan54_32080</name>
</gene>
<evidence type="ECO:0000259" key="4">
    <source>
        <dbReference type="PROSITE" id="PS50893"/>
    </source>
</evidence>
<organism evidence="5 6">
    <name type="scientific">Rubinisphaera italica</name>
    <dbReference type="NCBI Taxonomy" id="2527969"/>
    <lineage>
        <taxon>Bacteria</taxon>
        <taxon>Pseudomonadati</taxon>
        <taxon>Planctomycetota</taxon>
        <taxon>Planctomycetia</taxon>
        <taxon>Planctomycetales</taxon>
        <taxon>Planctomycetaceae</taxon>
        <taxon>Rubinisphaera</taxon>
    </lineage>
</organism>
<dbReference type="InterPro" id="IPR003439">
    <property type="entry name" value="ABC_transporter-like_ATP-bd"/>
</dbReference>
<dbReference type="Pfam" id="PF00005">
    <property type="entry name" value="ABC_tran"/>
    <property type="match status" value="1"/>
</dbReference>
<dbReference type="GO" id="GO:0005524">
    <property type="term" value="F:ATP binding"/>
    <property type="evidence" value="ECO:0007669"/>
    <property type="project" value="UniProtKB-KW"/>
</dbReference>
<proteinExistence type="predicted"/>
<dbReference type="PANTHER" id="PTHR42788:SF20">
    <property type="entry name" value="ABC TRANSPORTER ATP-BINDING PROTEIN"/>
    <property type="match status" value="1"/>
</dbReference>
<dbReference type="InterPro" id="IPR050166">
    <property type="entry name" value="ABC_transporter_ATP-bind"/>
</dbReference>
<evidence type="ECO:0000256" key="3">
    <source>
        <dbReference type="ARBA" id="ARBA00022840"/>
    </source>
</evidence>
<reference evidence="5 6" key="1">
    <citation type="submission" date="2019-02" db="EMBL/GenBank/DDBJ databases">
        <title>Deep-cultivation of Planctomycetes and their phenomic and genomic characterization uncovers novel biology.</title>
        <authorList>
            <person name="Wiegand S."/>
            <person name="Jogler M."/>
            <person name="Boedeker C."/>
            <person name="Pinto D."/>
            <person name="Vollmers J."/>
            <person name="Rivas-Marin E."/>
            <person name="Kohn T."/>
            <person name="Peeters S.H."/>
            <person name="Heuer A."/>
            <person name="Rast P."/>
            <person name="Oberbeckmann S."/>
            <person name="Bunk B."/>
            <person name="Jeske O."/>
            <person name="Meyerdierks A."/>
            <person name="Storesund J.E."/>
            <person name="Kallscheuer N."/>
            <person name="Luecker S."/>
            <person name="Lage O.M."/>
            <person name="Pohl T."/>
            <person name="Merkel B.J."/>
            <person name="Hornburger P."/>
            <person name="Mueller R.-W."/>
            <person name="Bruemmer F."/>
            <person name="Labrenz M."/>
            <person name="Spormann A.M."/>
            <person name="Op Den Camp H."/>
            <person name="Overmann J."/>
            <person name="Amann R."/>
            <person name="Jetten M.S.M."/>
            <person name="Mascher T."/>
            <person name="Medema M.H."/>
            <person name="Devos D.P."/>
            <person name="Kaster A.-K."/>
            <person name="Ovreas L."/>
            <person name="Rohde M."/>
            <person name="Galperin M.Y."/>
            <person name="Jogler C."/>
        </authorList>
    </citation>
    <scope>NUCLEOTIDE SEQUENCE [LARGE SCALE GENOMIC DNA]</scope>
    <source>
        <strain evidence="5 6">Pan54</strain>
    </source>
</reference>
<dbReference type="PROSITE" id="PS00211">
    <property type="entry name" value="ABC_TRANSPORTER_1"/>
    <property type="match status" value="1"/>
</dbReference>
<name>A0A5C5XH14_9PLAN</name>
<evidence type="ECO:0000256" key="2">
    <source>
        <dbReference type="ARBA" id="ARBA00022741"/>
    </source>
</evidence>
<dbReference type="InterPro" id="IPR017871">
    <property type="entry name" value="ABC_transporter-like_CS"/>
</dbReference>
<dbReference type="RefSeq" id="WP_146504316.1">
    <property type="nucleotide sequence ID" value="NZ_SJPG01000001.1"/>
</dbReference>
<dbReference type="SUPFAM" id="SSF52540">
    <property type="entry name" value="P-loop containing nucleoside triphosphate hydrolases"/>
    <property type="match status" value="1"/>
</dbReference>
<dbReference type="OrthoDB" id="2151853at2"/>
<dbReference type="Gene3D" id="3.40.50.300">
    <property type="entry name" value="P-loop containing nucleotide triphosphate hydrolases"/>
    <property type="match status" value="1"/>
</dbReference>
<protein>
    <submittedName>
        <fullName evidence="5">Taurine import ATP-binding protein TauB</fullName>
    </submittedName>
</protein>
<dbReference type="SMART" id="SM00382">
    <property type="entry name" value="AAA"/>
    <property type="match status" value="1"/>
</dbReference>
<accession>A0A5C5XH14</accession>
<dbReference type="Proteomes" id="UP000316095">
    <property type="component" value="Unassembled WGS sequence"/>
</dbReference>
<keyword evidence="6" id="KW-1185">Reference proteome</keyword>
<keyword evidence="3 5" id="KW-0067">ATP-binding</keyword>
<dbReference type="EMBL" id="SJPG01000001">
    <property type="protein sequence ID" value="TWT62466.1"/>
    <property type="molecule type" value="Genomic_DNA"/>
</dbReference>
<feature type="domain" description="ABC transporter" evidence="4">
    <location>
        <begin position="14"/>
        <end position="241"/>
    </location>
</feature>
<dbReference type="GO" id="GO:0016887">
    <property type="term" value="F:ATP hydrolysis activity"/>
    <property type="evidence" value="ECO:0007669"/>
    <property type="project" value="InterPro"/>
</dbReference>
<evidence type="ECO:0000256" key="1">
    <source>
        <dbReference type="ARBA" id="ARBA00022448"/>
    </source>
</evidence>
<dbReference type="AlphaFoldDB" id="A0A5C5XH14"/>